<evidence type="ECO:0000256" key="3">
    <source>
        <dbReference type="SAM" id="MobiDB-lite"/>
    </source>
</evidence>
<gene>
    <name evidence="7" type="ORF">HK105_203586</name>
</gene>
<proteinExistence type="predicted"/>
<dbReference type="PANTHER" id="PTHR48038:SF1">
    <property type="entry name" value="RIBONUCLEOPROTEIN RB97D"/>
    <property type="match status" value="1"/>
</dbReference>
<feature type="domain" description="CCHC-type" evidence="6">
    <location>
        <begin position="126"/>
        <end position="140"/>
    </location>
</feature>
<dbReference type="PANTHER" id="PTHR48038">
    <property type="entry name" value="RIBONUCLEOPROTEIN RB97D"/>
    <property type="match status" value="1"/>
</dbReference>
<dbReference type="PROSITE" id="PS50158">
    <property type="entry name" value="ZF_CCHC"/>
    <property type="match status" value="2"/>
</dbReference>
<reference evidence="7 8" key="1">
    <citation type="submission" date="2023-09" db="EMBL/GenBank/DDBJ databases">
        <title>Pangenome analysis of Batrachochytrium dendrobatidis and related Chytrids.</title>
        <authorList>
            <person name="Yacoub M.N."/>
            <person name="Stajich J.E."/>
            <person name="James T.Y."/>
        </authorList>
    </citation>
    <scope>NUCLEOTIDE SEQUENCE [LARGE SCALE GENOMIC DNA]</scope>
    <source>
        <strain evidence="7 8">JEL0888</strain>
    </source>
</reference>
<feature type="transmembrane region" description="Helical" evidence="4">
    <location>
        <begin position="188"/>
        <end position="210"/>
    </location>
</feature>
<dbReference type="PROSITE" id="PS50102">
    <property type="entry name" value="RRM"/>
    <property type="match status" value="1"/>
</dbReference>
<dbReference type="InterPro" id="IPR036875">
    <property type="entry name" value="Znf_CCHC_sf"/>
</dbReference>
<dbReference type="CDD" id="cd00590">
    <property type="entry name" value="RRM_SF"/>
    <property type="match status" value="1"/>
</dbReference>
<evidence type="ECO:0000256" key="1">
    <source>
        <dbReference type="PROSITE-ProRule" id="PRU00047"/>
    </source>
</evidence>
<keyword evidence="1" id="KW-0862">Zinc</keyword>
<dbReference type="Pfam" id="PF00076">
    <property type="entry name" value="RRM_1"/>
    <property type="match status" value="1"/>
</dbReference>
<comment type="caution">
    <text evidence="7">The sequence shown here is derived from an EMBL/GenBank/DDBJ whole genome shotgun (WGS) entry which is preliminary data.</text>
</comment>
<feature type="region of interest" description="Disordered" evidence="3">
    <location>
        <begin position="279"/>
        <end position="327"/>
    </location>
</feature>
<feature type="compositionally biased region" description="Basic and acidic residues" evidence="3">
    <location>
        <begin position="558"/>
        <end position="579"/>
    </location>
</feature>
<protein>
    <submittedName>
        <fullName evidence="7">Uncharacterized protein</fullName>
    </submittedName>
</protein>
<evidence type="ECO:0000259" key="6">
    <source>
        <dbReference type="PROSITE" id="PS50158"/>
    </source>
</evidence>
<keyword evidence="1" id="KW-0479">Metal-binding</keyword>
<dbReference type="Proteomes" id="UP001527925">
    <property type="component" value="Unassembled WGS sequence"/>
</dbReference>
<dbReference type="Gene3D" id="4.10.60.10">
    <property type="entry name" value="Zinc finger, CCHC-type"/>
    <property type="match status" value="2"/>
</dbReference>
<keyword evidence="4" id="KW-0472">Membrane</keyword>
<feature type="domain" description="CCHC-type" evidence="6">
    <location>
        <begin position="153"/>
        <end position="168"/>
    </location>
</feature>
<dbReference type="SUPFAM" id="SSF141571">
    <property type="entry name" value="Pentapeptide repeat-like"/>
    <property type="match status" value="1"/>
</dbReference>
<dbReference type="SUPFAM" id="SSF57756">
    <property type="entry name" value="Retrovirus zinc finger-like domains"/>
    <property type="match status" value="1"/>
</dbReference>
<sequence>MLVGNSDTDSGSGQLVDAAAAAAAEPPAKMPAARSPAAKSQNTSLPPKVYVGHLPYNVAKRELEELFGRYGKIRSVEIKHGGYAFVQYGTLSEAEEAVRALSNHLFENRKLLVEFSNKRDAVGNCCLLCGMDGHWARDCPLNKERGSDVKSGKCFKCGSYGHLARFCRGLGDDPARSPLRSRSWSPAAALPLALAAAVAVALALALALAVPRDLRDRDLRDRDMRDMRDRDRDARDRDIRDRDLRDRDLRDRDVRDRDLRDRDLRDKDLRGRDLRDVDLRDRDPRDRDSRDVRDARDRDMRDPRDRDLRDRIGPNGALAAGSGAGAGAYDHAQPQYYPPASAAPAGADYRYMAASPQRYVPVDSRAGLHGGGRGYMRYPDDDVYYQQDYREYAASMHIAQAQPIQGQQSLQGPLVLHAKPVSPQSHSQQLMQQPIPQQLQLQGQSIQAHQIMQMQPIGPAAHYVDARYVADDRDRRQYATDGYIIYDSRDYYAPGSRVYDRLADPGADPRMLAPRPVDGRFAAVPRLVDPRLGDPRLADTRMSEARYVDTRFSQPMAVDKEAASSDTRMDDRRSTTHDV</sequence>
<evidence type="ECO:0000256" key="2">
    <source>
        <dbReference type="PROSITE-ProRule" id="PRU00176"/>
    </source>
</evidence>
<feature type="domain" description="RRM" evidence="5">
    <location>
        <begin position="47"/>
        <end position="118"/>
    </location>
</feature>
<dbReference type="InterPro" id="IPR000504">
    <property type="entry name" value="RRM_dom"/>
</dbReference>
<dbReference type="SMART" id="SM00343">
    <property type="entry name" value="ZnF_C2HC"/>
    <property type="match status" value="2"/>
</dbReference>
<dbReference type="InterPro" id="IPR035979">
    <property type="entry name" value="RBD_domain_sf"/>
</dbReference>
<name>A0ABR4NBA5_9FUNG</name>
<dbReference type="InterPro" id="IPR012677">
    <property type="entry name" value="Nucleotide-bd_a/b_plait_sf"/>
</dbReference>
<keyword evidence="8" id="KW-1185">Reference proteome</keyword>
<dbReference type="SMART" id="SM00360">
    <property type="entry name" value="RRM"/>
    <property type="match status" value="1"/>
</dbReference>
<keyword evidence="1" id="KW-0863">Zinc-finger</keyword>
<dbReference type="InterPro" id="IPR001878">
    <property type="entry name" value="Znf_CCHC"/>
</dbReference>
<evidence type="ECO:0000256" key="4">
    <source>
        <dbReference type="SAM" id="Phobius"/>
    </source>
</evidence>
<evidence type="ECO:0000313" key="8">
    <source>
        <dbReference type="Proteomes" id="UP001527925"/>
    </source>
</evidence>
<keyword evidence="4" id="KW-1133">Transmembrane helix</keyword>
<evidence type="ECO:0000259" key="5">
    <source>
        <dbReference type="PROSITE" id="PS50102"/>
    </source>
</evidence>
<accession>A0ABR4NBA5</accession>
<organism evidence="7 8">
    <name type="scientific">Polyrhizophydium stewartii</name>
    <dbReference type="NCBI Taxonomy" id="2732419"/>
    <lineage>
        <taxon>Eukaryota</taxon>
        <taxon>Fungi</taxon>
        <taxon>Fungi incertae sedis</taxon>
        <taxon>Chytridiomycota</taxon>
        <taxon>Chytridiomycota incertae sedis</taxon>
        <taxon>Chytridiomycetes</taxon>
        <taxon>Rhizophydiales</taxon>
        <taxon>Rhizophydiales incertae sedis</taxon>
        <taxon>Polyrhizophydium</taxon>
    </lineage>
</organism>
<dbReference type="Pfam" id="PF00098">
    <property type="entry name" value="zf-CCHC"/>
    <property type="match status" value="1"/>
</dbReference>
<feature type="compositionally biased region" description="Basic and acidic residues" evidence="3">
    <location>
        <begin position="279"/>
        <end position="312"/>
    </location>
</feature>
<evidence type="ECO:0000313" key="7">
    <source>
        <dbReference type="EMBL" id="KAL2916807.1"/>
    </source>
</evidence>
<keyword evidence="2" id="KW-0694">RNA-binding</keyword>
<dbReference type="Gene3D" id="3.30.70.330">
    <property type="match status" value="1"/>
</dbReference>
<feature type="region of interest" description="Disordered" evidence="3">
    <location>
        <begin position="553"/>
        <end position="579"/>
    </location>
</feature>
<keyword evidence="4" id="KW-0812">Transmembrane</keyword>
<dbReference type="SUPFAM" id="SSF54928">
    <property type="entry name" value="RNA-binding domain, RBD"/>
    <property type="match status" value="1"/>
</dbReference>
<dbReference type="EMBL" id="JADGIZ020000014">
    <property type="protein sequence ID" value="KAL2916807.1"/>
    <property type="molecule type" value="Genomic_DNA"/>
</dbReference>